<dbReference type="PANTHER" id="PTHR45727:SF2">
    <property type="entry name" value="NPC INTRACELLULAR CHOLESTEROL TRANSPORTER 1"/>
    <property type="match status" value="1"/>
</dbReference>
<feature type="transmembrane region" description="Helical" evidence="2">
    <location>
        <begin position="47"/>
        <end position="66"/>
    </location>
</feature>
<dbReference type="PANTHER" id="PTHR45727">
    <property type="entry name" value="NPC INTRACELLULAR CHOLESTEROL TRANSPORTER 1"/>
    <property type="match status" value="1"/>
</dbReference>
<feature type="transmembrane region" description="Helical" evidence="2">
    <location>
        <begin position="141"/>
        <end position="163"/>
    </location>
</feature>
<dbReference type="OrthoDB" id="546946at2759"/>
<dbReference type="EMBL" id="KK101246">
    <property type="protein sequence ID" value="KIZ01590.1"/>
    <property type="molecule type" value="Genomic_DNA"/>
</dbReference>
<sequence>MCDQFIGALKAARAFAATASRDLGLEVFPYSVFHVFFEQYLTPVRDAAYMVGLPCLAVTGAAWAFTGSLWASAILLLMLASLLLQLGGAMYLAGIQVNAVSLVNLAMALGIAVEFNAHILHSFCVTPGPRPYRARAALVKMGASVTSGITLTKFVGVVVLAFAKTQIFEVYYFRLYLALVVLGAAHGLVLLPVVLSRFGPPSWSEGKGGGGSTGGGGGGGRGRRGGSGGAPSWREAELESGRGLGGAGASGGAKAQDEAGTALPALAAAGVAAAAVALEEREQHGGAAGAGARAGSGGSFAGGSFSGDELEGMEMADSVLGGDRAGGGD</sequence>
<keyword evidence="2" id="KW-0472">Membrane</keyword>
<dbReference type="GO" id="GO:0015918">
    <property type="term" value="P:sterol transport"/>
    <property type="evidence" value="ECO:0007669"/>
    <property type="project" value="TreeGrafter"/>
</dbReference>
<name>A0A0D2MEM6_9CHLO</name>
<dbReference type="SUPFAM" id="SSF82866">
    <property type="entry name" value="Multidrug efflux transporter AcrB transmembrane domain"/>
    <property type="match status" value="1"/>
</dbReference>
<feature type="compositionally biased region" description="Gly residues" evidence="1">
    <location>
        <begin position="242"/>
        <end position="251"/>
    </location>
</feature>
<proteinExistence type="predicted"/>
<feature type="transmembrane region" description="Helical" evidence="2">
    <location>
        <begin position="99"/>
        <end position="120"/>
    </location>
</feature>
<feature type="region of interest" description="Disordered" evidence="1">
    <location>
        <begin position="204"/>
        <end position="255"/>
    </location>
</feature>
<dbReference type="RefSeq" id="XP_013900609.1">
    <property type="nucleotide sequence ID" value="XM_014045155.1"/>
</dbReference>
<keyword evidence="2" id="KW-0812">Transmembrane</keyword>
<dbReference type="KEGG" id="mng:MNEG_6369"/>
<dbReference type="GO" id="GO:0032934">
    <property type="term" value="F:sterol binding"/>
    <property type="evidence" value="ECO:0007669"/>
    <property type="project" value="TreeGrafter"/>
</dbReference>
<keyword evidence="2" id="KW-1133">Transmembrane helix</keyword>
<dbReference type="STRING" id="145388.A0A0D2MEM6"/>
<evidence type="ECO:0000256" key="1">
    <source>
        <dbReference type="SAM" id="MobiDB-lite"/>
    </source>
</evidence>
<evidence type="ECO:0000313" key="3">
    <source>
        <dbReference type="EMBL" id="KIZ01590.1"/>
    </source>
</evidence>
<gene>
    <name evidence="3" type="ORF">MNEG_6369</name>
</gene>
<dbReference type="GO" id="GO:0016020">
    <property type="term" value="C:membrane"/>
    <property type="evidence" value="ECO:0007669"/>
    <property type="project" value="TreeGrafter"/>
</dbReference>
<feature type="compositionally biased region" description="Gly residues" evidence="1">
    <location>
        <begin position="206"/>
        <end position="229"/>
    </location>
</feature>
<dbReference type="AlphaFoldDB" id="A0A0D2MEM6"/>
<accession>A0A0D2MEM6</accession>
<evidence type="ECO:0000256" key="2">
    <source>
        <dbReference type="SAM" id="Phobius"/>
    </source>
</evidence>
<feature type="transmembrane region" description="Helical" evidence="2">
    <location>
        <begin position="175"/>
        <end position="195"/>
    </location>
</feature>
<organism evidence="3 4">
    <name type="scientific">Monoraphidium neglectum</name>
    <dbReference type="NCBI Taxonomy" id="145388"/>
    <lineage>
        <taxon>Eukaryota</taxon>
        <taxon>Viridiplantae</taxon>
        <taxon>Chlorophyta</taxon>
        <taxon>core chlorophytes</taxon>
        <taxon>Chlorophyceae</taxon>
        <taxon>CS clade</taxon>
        <taxon>Sphaeropleales</taxon>
        <taxon>Selenastraceae</taxon>
        <taxon>Monoraphidium</taxon>
    </lineage>
</organism>
<evidence type="ECO:0008006" key="5">
    <source>
        <dbReference type="Google" id="ProtNLM"/>
    </source>
</evidence>
<reference evidence="3 4" key="1">
    <citation type="journal article" date="2013" name="BMC Genomics">
        <title>Reconstruction of the lipid metabolism for the microalga Monoraphidium neglectum from its genome sequence reveals characteristics suitable for biofuel production.</title>
        <authorList>
            <person name="Bogen C."/>
            <person name="Al-Dilaimi A."/>
            <person name="Albersmeier A."/>
            <person name="Wichmann J."/>
            <person name="Grundmann M."/>
            <person name="Rupp O."/>
            <person name="Lauersen K.J."/>
            <person name="Blifernez-Klassen O."/>
            <person name="Kalinowski J."/>
            <person name="Goesmann A."/>
            <person name="Mussgnug J.H."/>
            <person name="Kruse O."/>
        </authorList>
    </citation>
    <scope>NUCLEOTIDE SEQUENCE [LARGE SCALE GENOMIC DNA]</scope>
    <source>
        <strain evidence="3 4">SAG 48.87</strain>
    </source>
</reference>
<evidence type="ECO:0000313" key="4">
    <source>
        <dbReference type="Proteomes" id="UP000054498"/>
    </source>
</evidence>
<dbReference type="Proteomes" id="UP000054498">
    <property type="component" value="Unassembled WGS sequence"/>
</dbReference>
<feature type="compositionally biased region" description="Gly residues" evidence="1">
    <location>
        <begin position="287"/>
        <end position="305"/>
    </location>
</feature>
<feature type="region of interest" description="Disordered" evidence="1">
    <location>
        <begin position="287"/>
        <end position="329"/>
    </location>
</feature>
<feature type="transmembrane region" description="Helical" evidence="2">
    <location>
        <begin position="73"/>
        <end position="93"/>
    </location>
</feature>
<dbReference type="Gene3D" id="1.20.1640.10">
    <property type="entry name" value="Multidrug efflux transporter AcrB transmembrane domain"/>
    <property type="match status" value="1"/>
</dbReference>
<protein>
    <recommendedName>
        <fullName evidence="5">Niemann-Pick C1 protein</fullName>
    </recommendedName>
</protein>
<keyword evidence="4" id="KW-1185">Reference proteome</keyword>
<dbReference type="GeneID" id="25739245"/>